<gene>
    <name evidence="2" type="ORF">NDU88_002018</name>
</gene>
<sequence>MHEEGEDNQPNQEQGFKGRPDHIINMVNESFLAAVKALTWQPDKMEIHLELTHILAQSVLALDDKLNLLSGKLDKLGNMWQNNNATKGTRNHKLIDKQTFLPDLLTSLIQHGITGDERKKMKSGTPVEKQRVKLPIELTHIKGPSASIELMLKRKSSALKEGEEGSKEMELDNRQQSMTHPMRLTTRDINIDGNSIEEQGSGLIAKTSRESDIRNNQQLSRRQKNKLKKSLKVAKKTTDRTA</sequence>
<comment type="caution">
    <text evidence="2">The sequence shown here is derived from an EMBL/GenBank/DDBJ whole genome shotgun (WGS) entry which is preliminary data.</text>
</comment>
<dbReference type="EMBL" id="JANPWB010000008">
    <property type="protein sequence ID" value="KAJ1161534.1"/>
    <property type="molecule type" value="Genomic_DNA"/>
</dbReference>
<evidence type="ECO:0000313" key="2">
    <source>
        <dbReference type="EMBL" id="KAJ1161534.1"/>
    </source>
</evidence>
<dbReference type="AlphaFoldDB" id="A0AAV7S916"/>
<protein>
    <submittedName>
        <fullName evidence="2">Uncharacterized protein</fullName>
    </submittedName>
</protein>
<keyword evidence="3" id="KW-1185">Reference proteome</keyword>
<accession>A0AAV7S916</accession>
<evidence type="ECO:0000313" key="3">
    <source>
        <dbReference type="Proteomes" id="UP001066276"/>
    </source>
</evidence>
<organism evidence="2 3">
    <name type="scientific">Pleurodeles waltl</name>
    <name type="common">Iberian ribbed newt</name>
    <dbReference type="NCBI Taxonomy" id="8319"/>
    <lineage>
        <taxon>Eukaryota</taxon>
        <taxon>Metazoa</taxon>
        <taxon>Chordata</taxon>
        <taxon>Craniata</taxon>
        <taxon>Vertebrata</taxon>
        <taxon>Euteleostomi</taxon>
        <taxon>Amphibia</taxon>
        <taxon>Batrachia</taxon>
        <taxon>Caudata</taxon>
        <taxon>Salamandroidea</taxon>
        <taxon>Salamandridae</taxon>
        <taxon>Pleurodelinae</taxon>
        <taxon>Pleurodeles</taxon>
    </lineage>
</organism>
<feature type="region of interest" description="Disordered" evidence="1">
    <location>
        <begin position="193"/>
        <end position="242"/>
    </location>
</feature>
<name>A0AAV7S916_PLEWA</name>
<reference evidence="2" key="1">
    <citation type="journal article" date="2022" name="bioRxiv">
        <title>Sequencing and chromosome-scale assembly of the giantPleurodeles waltlgenome.</title>
        <authorList>
            <person name="Brown T."/>
            <person name="Elewa A."/>
            <person name="Iarovenko S."/>
            <person name="Subramanian E."/>
            <person name="Araus A.J."/>
            <person name="Petzold A."/>
            <person name="Susuki M."/>
            <person name="Suzuki K.-i.T."/>
            <person name="Hayashi T."/>
            <person name="Toyoda A."/>
            <person name="Oliveira C."/>
            <person name="Osipova E."/>
            <person name="Leigh N.D."/>
            <person name="Simon A."/>
            <person name="Yun M.H."/>
        </authorList>
    </citation>
    <scope>NUCLEOTIDE SEQUENCE</scope>
    <source>
        <strain evidence="2">20211129_DDA</strain>
        <tissue evidence="2">Liver</tissue>
    </source>
</reference>
<evidence type="ECO:0000256" key="1">
    <source>
        <dbReference type="SAM" id="MobiDB-lite"/>
    </source>
</evidence>
<feature type="compositionally biased region" description="Basic residues" evidence="1">
    <location>
        <begin position="221"/>
        <end position="235"/>
    </location>
</feature>
<dbReference type="Proteomes" id="UP001066276">
    <property type="component" value="Chromosome 4_2"/>
</dbReference>
<proteinExistence type="predicted"/>